<organism evidence="4 5">
    <name type="scientific">Undibacterium seohonense</name>
    <dbReference type="NCBI Taxonomy" id="1344950"/>
    <lineage>
        <taxon>Bacteria</taxon>
        <taxon>Pseudomonadati</taxon>
        <taxon>Pseudomonadota</taxon>
        <taxon>Betaproteobacteria</taxon>
        <taxon>Burkholderiales</taxon>
        <taxon>Oxalobacteraceae</taxon>
        <taxon>Undibacterium</taxon>
    </lineage>
</organism>
<keyword evidence="5" id="KW-1185">Reference proteome</keyword>
<sequence>MPNNLRTSLSAVLLSLLVACGGGGSTPSTSKPDTGVKINNAPVVSITATGLQAPAGAPSNSSLSLTMGGSATLDGSSSKDPDGDALTYEWSLTNKPANSAAVIPSSAQPQLTFKPDLYGSYTLLLKVSDGRGGVATQQVVINADNRVPVSSLSTVAQFNAIPTNMPTQLATVGANIILDATGATDPDGDQVSVVFELIERPVTSSAGLSFAGKTARLVADVQGIFKIRARGSDGRGGSFESVYSFQADNRVPTAIVITNATAIANAVGDTSMTTSVGYNVLLDGSTSSDADGQALTKAWVMSSRPNGSTAVLSSATGNVAGFTPDALGTYVVNLTVTDTQGAQATYIKRINANNRRPIASIGSNATPTAQLSAPNILLRLGTELTLRGSLSSDADGDVMTYLWSIEARPSGSTASLSSLSIADPKFVADKEGSYVFRLRVTDTAGAYSERTIGVDIGTHAPVALINRDRMSVLAGSPVIASADLSYDEDGDVLKFAWTIDAKPVGSNAVISTANTSALAFTPDMPGNYSLAVTVTDGRASSIAYLNLLVLANMSNSVSLNFVPDRVKYSLGLDKLIVTATNPDTLRIVDPFVGSIRSVALSLPVKNLGLSPDGKLAGVLHEGIVSLVDLVTGTIIRSSSTGGAHTDLFVMNSGVVFLIGQTGGQWVNESVVAIDARTGTKIAQGSGYLGMFYGTQYGILADKLNKVFLMEQGLSPSDIDYFTFNPTTSQAIKFGDSPYHGDYSLNVPLYLSENQNILFTSTGNYFRTDTLQYAGVLNGVTRPLSLSNSSLLDETLVLQAGPSTSNNYPYTPTLPSAYKRFSGALFIPDTEMSLPLIGGQQSYGMHIFHSASGKHVVLVQINTKEINGAGARFAVITR</sequence>
<dbReference type="PANTHER" id="PTHR46182:SF2">
    <property type="entry name" value="FI19480P1"/>
    <property type="match status" value="1"/>
</dbReference>
<feature type="domain" description="PKD/Chitinase" evidence="3">
    <location>
        <begin position="259"/>
        <end position="355"/>
    </location>
</feature>
<dbReference type="InterPro" id="IPR029865">
    <property type="entry name" value="KIAA0319-like"/>
</dbReference>
<dbReference type="CDD" id="cd00146">
    <property type="entry name" value="PKD"/>
    <property type="match status" value="1"/>
</dbReference>
<feature type="domain" description="PKD/Chitinase" evidence="3">
    <location>
        <begin position="462"/>
        <end position="552"/>
    </location>
</feature>
<feature type="compositionally biased region" description="Polar residues" evidence="1">
    <location>
        <begin position="58"/>
        <end position="76"/>
    </location>
</feature>
<comment type="caution">
    <text evidence="4">The sequence shown here is derived from an EMBL/GenBank/DDBJ whole genome shotgun (WGS) entry which is preliminary data.</text>
</comment>
<dbReference type="InterPro" id="IPR022409">
    <property type="entry name" value="PKD/Chitinase_dom"/>
</dbReference>
<dbReference type="RefSeq" id="WP_186921874.1">
    <property type="nucleotide sequence ID" value="NZ_JACOFW010000004.1"/>
</dbReference>
<feature type="domain" description="PKD/Chitinase" evidence="3">
    <location>
        <begin position="54"/>
        <end position="146"/>
    </location>
</feature>
<dbReference type="SUPFAM" id="SSF49299">
    <property type="entry name" value="PKD domain"/>
    <property type="match status" value="4"/>
</dbReference>
<accession>A0ABR6X1L1</accession>
<dbReference type="PROSITE" id="PS51257">
    <property type="entry name" value="PROKAR_LIPOPROTEIN"/>
    <property type="match status" value="1"/>
</dbReference>
<dbReference type="InterPro" id="IPR013783">
    <property type="entry name" value="Ig-like_fold"/>
</dbReference>
<feature type="domain" description="PKD/Chitinase" evidence="3">
    <location>
        <begin position="368"/>
        <end position="455"/>
    </location>
</feature>
<evidence type="ECO:0000313" key="5">
    <source>
        <dbReference type="Proteomes" id="UP000648257"/>
    </source>
</evidence>
<evidence type="ECO:0000256" key="2">
    <source>
        <dbReference type="SAM" id="SignalP"/>
    </source>
</evidence>
<feature type="chain" id="PRO_5045872038" description="PKD/Chitinase domain-containing protein" evidence="2">
    <location>
        <begin position="31"/>
        <end position="877"/>
    </location>
</feature>
<dbReference type="SMART" id="SM00089">
    <property type="entry name" value="PKD"/>
    <property type="match status" value="4"/>
</dbReference>
<name>A0ABR6X1L1_9BURK</name>
<dbReference type="PANTHER" id="PTHR46182">
    <property type="entry name" value="FI19480P1"/>
    <property type="match status" value="1"/>
</dbReference>
<dbReference type="SUPFAM" id="SSF50969">
    <property type="entry name" value="YVTN repeat-like/Quinoprotein amine dehydrogenase"/>
    <property type="match status" value="1"/>
</dbReference>
<feature type="region of interest" description="Disordered" evidence="1">
    <location>
        <begin position="55"/>
        <end position="84"/>
    </location>
</feature>
<dbReference type="Gene3D" id="2.60.40.10">
    <property type="entry name" value="Immunoglobulins"/>
    <property type="match status" value="4"/>
</dbReference>
<evidence type="ECO:0000256" key="1">
    <source>
        <dbReference type="SAM" id="MobiDB-lite"/>
    </source>
</evidence>
<protein>
    <recommendedName>
        <fullName evidence="3">PKD/Chitinase domain-containing protein</fullName>
    </recommendedName>
</protein>
<keyword evidence="2" id="KW-0732">Signal</keyword>
<proteinExistence type="predicted"/>
<dbReference type="InterPro" id="IPR011044">
    <property type="entry name" value="Quino_amine_DH_bsu"/>
</dbReference>
<dbReference type="Pfam" id="PF22352">
    <property type="entry name" value="K319L-like_PKD"/>
    <property type="match status" value="3"/>
</dbReference>
<feature type="signal peptide" evidence="2">
    <location>
        <begin position="1"/>
        <end position="30"/>
    </location>
</feature>
<evidence type="ECO:0000313" key="4">
    <source>
        <dbReference type="EMBL" id="MBC3806784.1"/>
    </source>
</evidence>
<dbReference type="InterPro" id="IPR035986">
    <property type="entry name" value="PKD_dom_sf"/>
</dbReference>
<dbReference type="Proteomes" id="UP000648257">
    <property type="component" value="Unassembled WGS sequence"/>
</dbReference>
<dbReference type="EMBL" id="JACOFW010000004">
    <property type="protein sequence ID" value="MBC3806784.1"/>
    <property type="molecule type" value="Genomic_DNA"/>
</dbReference>
<gene>
    <name evidence="4" type="ORF">H8K52_05415</name>
</gene>
<evidence type="ECO:0000259" key="3">
    <source>
        <dbReference type="SMART" id="SM00089"/>
    </source>
</evidence>
<reference evidence="4 5" key="1">
    <citation type="submission" date="2020-08" db="EMBL/GenBank/DDBJ databases">
        <title>Novel species isolated from subtropical streams in China.</title>
        <authorList>
            <person name="Lu H."/>
        </authorList>
    </citation>
    <scope>NUCLEOTIDE SEQUENCE [LARGE SCALE GENOMIC DNA]</scope>
    <source>
        <strain evidence="4 5">KACC 16656</strain>
    </source>
</reference>